<dbReference type="HOGENOM" id="CLU_2948714_0_0_1"/>
<proteinExistence type="predicted"/>
<organism evidence="2">
    <name type="scientific">Arabidopsis lyrata subsp. lyrata</name>
    <name type="common">Lyre-leaved rock-cress</name>
    <dbReference type="NCBI Taxonomy" id="81972"/>
    <lineage>
        <taxon>Eukaryota</taxon>
        <taxon>Viridiplantae</taxon>
        <taxon>Streptophyta</taxon>
        <taxon>Embryophyta</taxon>
        <taxon>Tracheophyta</taxon>
        <taxon>Spermatophyta</taxon>
        <taxon>Magnoliopsida</taxon>
        <taxon>eudicotyledons</taxon>
        <taxon>Gunneridae</taxon>
        <taxon>Pentapetalae</taxon>
        <taxon>rosids</taxon>
        <taxon>malvids</taxon>
        <taxon>Brassicales</taxon>
        <taxon>Brassicaceae</taxon>
        <taxon>Camelineae</taxon>
        <taxon>Arabidopsis</taxon>
    </lineage>
</organism>
<name>D7MWC6_ARALL</name>
<reference evidence="2" key="1">
    <citation type="journal article" date="2011" name="Nat. Genet.">
        <title>The Arabidopsis lyrata genome sequence and the basis of rapid genome size change.</title>
        <authorList>
            <person name="Hu T.T."/>
            <person name="Pattyn P."/>
            <person name="Bakker E.G."/>
            <person name="Cao J."/>
            <person name="Cheng J.-F."/>
            <person name="Clark R.M."/>
            <person name="Fahlgren N."/>
            <person name="Fawcett J.A."/>
            <person name="Grimwood J."/>
            <person name="Gundlach H."/>
            <person name="Haberer G."/>
            <person name="Hollister J.D."/>
            <person name="Ossowski S."/>
            <person name="Ottilar R.P."/>
            <person name="Salamov A.A."/>
            <person name="Schneeberger K."/>
            <person name="Spannagl M."/>
            <person name="Wang X."/>
            <person name="Yang L."/>
            <person name="Nasrallah M.E."/>
            <person name="Bergelson J."/>
            <person name="Carrington J.C."/>
            <person name="Gaut B.S."/>
            <person name="Schmutz J."/>
            <person name="Mayer K.F.X."/>
            <person name="Van de Peer Y."/>
            <person name="Grigoriev I.V."/>
            <person name="Nordborg M."/>
            <person name="Weigel D."/>
            <person name="Guo Y.-L."/>
        </authorList>
    </citation>
    <scope>NUCLEOTIDE SEQUENCE [LARGE SCALE GENOMIC DNA]</scope>
    <source>
        <strain evidence="2">cv. MN47</strain>
    </source>
</reference>
<protein>
    <submittedName>
        <fullName evidence="1">Predicted protein</fullName>
    </submittedName>
</protein>
<keyword evidence="2" id="KW-1185">Reference proteome</keyword>
<dbReference type="Proteomes" id="UP000008694">
    <property type="component" value="Unassembled WGS sequence"/>
</dbReference>
<dbReference type="EMBL" id="GL348786">
    <property type="protein sequence ID" value="EFH39161.1"/>
    <property type="molecule type" value="Genomic_DNA"/>
</dbReference>
<dbReference type="Gramene" id="Al_scaffold_0096_7">
    <property type="protein sequence ID" value="Al_scaffold_0096_7"/>
    <property type="gene ID" value="Al_scaffold_0096_7"/>
</dbReference>
<evidence type="ECO:0000313" key="1">
    <source>
        <dbReference type="EMBL" id="EFH39161.1"/>
    </source>
</evidence>
<sequence length="60" mass="6993">HRILSLVMAKLNSVLLVDYIVLSIIRFNHAITCSEGDCWSFWTYKDKYLLIGFNEVESIN</sequence>
<accession>D7MWC6</accession>
<dbReference type="AlphaFoldDB" id="D7MWC6"/>
<gene>
    <name evidence="1" type="ORF">ARALYDRAFT_655305</name>
</gene>
<evidence type="ECO:0000313" key="2">
    <source>
        <dbReference type="Proteomes" id="UP000008694"/>
    </source>
</evidence>
<feature type="non-terminal residue" evidence="1">
    <location>
        <position position="1"/>
    </location>
</feature>